<organism evidence="1 3">
    <name type="scientific">Candidatus Methanodesulfokora washburnensis</name>
    <dbReference type="NCBI Taxonomy" id="2478471"/>
    <lineage>
        <taxon>Archaea</taxon>
        <taxon>Thermoproteota</taxon>
        <taxon>Candidatus Korarchaeia</taxon>
        <taxon>Candidatus Korarchaeia incertae sedis</taxon>
        <taxon>Candidatus Methanodesulfokora</taxon>
    </lineage>
</organism>
<dbReference type="AlphaFoldDB" id="A0A429GVB4"/>
<evidence type="ECO:0000313" key="2">
    <source>
        <dbReference type="EMBL" id="RZN59339.1"/>
    </source>
</evidence>
<gene>
    <name evidence="1" type="ORF">D6D85_02275</name>
    <name evidence="2" type="ORF">EF810_06895</name>
</gene>
<name>A0A429GVB4_9CREN</name>
<evidence type="ECO:0000313" key="3">
    <source>
        <dbReference type="Proteomes" id="UP000277582"/>
    </source>
</evidence>
<dbReference type="Proteomes" id="UP000277582">
    <property type="component" value="Unassembled WGS sequence"/>
</dbReference>
<reference evidence="2 4" key="2">
    <citation type="journal article" date="2019" name="Nat. Microbiol.">
        <title>Wide diversity of methane and short-chain alkane metabolisms in uncultured archaea.</title>
        <authorList>
            <person name="Borrel G."/>
            <person name="Adam P.S."/>
            <person name="McKay L.J."/>
            <person name="Chen L.X."/>
            <person name="Sierra-Garcia I.N."/>
            <person name="Sieber C.M."/>
            <person name="Letourneur Q."/>
            <person name="Ghozlane A."/>
            <person name="Andersen G.L."/>
            <person name="Li W.J."/>
            <person name="Hallam S.J."/>
            <person name="Muyzer G."/>
            <person name="de Oliveira V.M."/>
            <person name="Inskeep W.P."/>
            <person name="Banfield J.F."/>
            <person name="Gribaldo S."/>
        </authorList>
    </citation>
    <scope>NUCLEOTIDE SEQUENCE [LARGE SCALE GENOMIC DNA]</scope>
    <source>
        <strain evidence="2">NM4</strain>
    </source>
</reference>
<accession>A0A429GVB4</accession>
<dbReference type="EMBL" id="RXII01000106">
    <property type="protein sequence ID" value="RZN59339.1"/>
    <property type="molecule type" value="Genomic_DNA"/>
</dbReference>
<proteinExistence type="predicted"/>
<dbReference type="EMBL" id="RCOS01000030">
    <property type="protein sequence ID" value="RSN77667.1"/>
    <property type="molecule type" value="Genomic_DNA"/>
</dbReference>
<dbReference type="RefSeq" id="WP_125670441.1">
    <property type="nucleotide sequence ID" value="NZ_RCOS01000030.1"/>
</dbReference>
<keyword evidence="3" id="KW-1185">Reference proteome</keyword>
<comment type="caution">
    <text evidence="1">The sequence shown here is derived from an EMBL/GenBank/DDBJ whole genome shotgun (WGS) entry which is preliminary data.</text>
</comment>
<evidence type="ECO:0000313" key="4">
    <source>
        <dbReference type="Proteomes" id="UP000316217"/>
    </source>
</evidence>
<reference evidence="1 3" key="1">
    <citation type="submission" date="2018-10" db="EMBL/GenBank/DDBJ databases">
        <title>Co-occurring genomic capacity for anaerobic methane metabolism and dissimilatory sulfite reduction discovered in the Korarchaeota.</title>
        <authorList>
            <person name="Mckay L.J."/>
            <person name="Dlakic M."/>
            <person name="Fields M.W."/>
            <person name="Delmont T.O."/>
            <person name="Eren A.M."/>
            <person name="Jay Z.J."/>
            <person name="Klingelsmith K.B."/>
            <person name="Rusch D.B."/>
            <person name="Inskeep W.P."/>
        </authorList>
    </citation>
    <scope>NUCLEOTIDE SEQUENCE [LARGE SCALE GENOMIC DNA]</scope>
    <source>
        <strain evidence="1 3">MDKW</strain>
    </source>
</reference>
<dbReference type="Proteomes" id="UP000316217">
    <property type="component" value="Unassembled WGS sequence"/>
</dbReference>
<protein>
    <submittedName>
        <fullName evidence="1">DUF4258 domain-containing protein</fullName>
    </submittedName>
</protein>
<sequence length="83" mass="9748">MGIKEIDFTAHAKEKLKRLMGLGVTKEKVLEIIRNPEKIVYGRYGRRIAQGLLTGELVLRIVYEENEKILVITVYPCRRERYK</sequence>
<evidence type="ECO:0000313" key="1">
    <source>
        <dbReference type="EMBL" id="RSN77667.1"/>
    </source>
</evidence>